<evidence type="ECO:0000256" key="1">
    <source>
        <dbReference type="SAM" id="Phobius"/>
    </source>
</evidence>
<dbReference type="SUPFAM" id="SSF48317">
    <property type="entry name" value="Acid phosphatase/Vanadium-dependent haloperoxidase"/>
    <property type="match status" value="1"/>
</dbReference>
<evidence type="ECO:0000313" key="3">
    <source>
        <dbReference type="EMBL" id="MDV7016096.1"/>
    </source>
</evidence>
<evidence type="ECO:0000313" key="4">
    <source>
        <dbReference type="Proteomes" id="UP001187143"/>
    </source>
</evidence>
<dbReference type="RefSeq" id="WP_225325902.1">
    <property type="nucleotide sequence ID" value="NZ_JAEKMV010000076.1"/>
</dbReference>
<keyword evidence="1" id="KW-0472">Membrane</keyword>
<name>A0AAE4RHS1_MYCIT</name>
<dbReference type="PANTHER" id="PTHR14969">
    <property type="entry name" value="SPHINGOSINE-1-PHOSPHATE PHOSPHOHYDROLASE"/>
    <property type="match status" value="1"/>
</dbReference>
<dbReference type="Pfam" id="PF01569">
    <property type="entry name" value="PAP2"/>
    <property type="match status" value="1"/>
</dbReference>
<feature type="transmembrane region" description="Helical" evidence="1">
    <location>
        <begin position="62"/>
        <end position="84"/>
    </location>
</feature>
<comment type="caution">
    <text evidence="3">The sequence shown here is derived from an EMBL/GenBank/DDBJ whole genome shotgun (WGS) entry which is preliminary data.</text>
</comment>
<feature type="transmembrane region" description="Helical" evidence="1">
    <location>
        <begin position="91"/>
        <end position="113"/>
    </location>
</feature>
<dbReference type="InterPro" id="IPR036938">
    <property type="entry name" value="PAP2/HPO_sf"/>
</dbReference>
<accession>A0AAE4RHS1</accession>
<keyword evidence="1" id="KW-1133">Transmembrane helix</keyword>
<keyword evidence="1" id="KW-0812">Transmembrane</keyword>
<dbReference type="SMART" id="SM00014">
    <property type="entry name" value="acidPPc"/>
    <property type="match status" value="1"/>
</dbReference>
<dbReference type="Gene3D" id="1.20.144.10">
    <property type="entry name" value="Phosphatidic acid phosphatase type 2/haloperoxidase"/>
    <property type="match status" value="1"/>
</dbReference>
<dbReference type="AlphaFoldDB" id="A0AAE4RHS1"/>
<dbReference type="PANTHER" id="PTHR14969:SF13">
    <property type="entry name" value="AT30094P"/>
    <property type="match status" value="1"/>
</dbReference>
<dbReference type="EMBL" id="JAWLLD010000063">
    <property type="protein sequence ID" value="MDV7016096.1"/>
    <property type="molecule type" value="Genomic_DNA"/>
</dbReference>
<proteinExistence type="predicted"/>
<protein>
    <submittedName>
        <fullName evidence="3">Phosphatase PAP2 family protein</fullName>
    </submittedName>
</protein>
<gene>
    <name evidence="3" type="ORF">R4F53_27930</name>
</gene>
<reference evidence="3" key="1">
    <citation type="submission" date="2023-10" db="EMBL/GenBank/DDBJ databases">
        <title>Characterization and genome sequence of Mycobacterium intracellulare ABSURDO, a novel pathogenic isolate with three colony morphotypes that vary in growth and acid-fastness.</title>
        <authorList>
            <person name="Jude B.A."/>
            <person name="Robinson R.T."/>
        </authorList>
    </citation>
    <scope>NUCLEOTIDE SEQUENCE</scope>
    <source>
        <strain evidence="3">ABSURDO Component B</strain>
    </source>
</reference>
<sequence length="228" mass="24276">MTRPRTPLAAGIAALAAAVYALMWVGYRQHWAWLYRVDWSLLDGARALAIKHPSWLRFAESVSFVLGPGALAVLGISVTVLALVMRQLRAALVLVLACAPCNEFATAAAKALADRPRPPTMLVPAAATSFPSGHALEATAGLLAMLSFALPMMNVAARRIAVAAVAVALPAVGLSRVALNVHYPSDVLAGWSLGYLYFLVCLWVFRPPAPTVRAKALRRWAFGHGAVT</sequence>
<feature type="transmembrane region" description="Helical" evidence="1">
    <location>
        <begin position="133"/>
        <end position="153"/>
    </location>
</feature>
<evidence type="ECO:0000259" key="2">
    <source>
        <dbReference type="SMART" id="SM00014"/>
    </source>
</evidence>
<feature type="transmembrane region" description="Helical" evidence="1">
    <location>
        <begin position="7"/>
        <end position="27"/>
    </location>
</feature>
<dbReference type="Proteomes" id="UP001187143">
    <property type="component" value="Unassembled WGS sequence"/>
</dbReference>
<dbReference type="InterPro" id="IPR000326">
    <property type="entry name" value="PAP2/HPO"/>
</dbReference>
<feature type="transmembrane region" description="Helical" evidence="1">
    <location>
        <begin position="187"/>
        <end position="205"/>
    </location>
</feature>
<feature type="transmembrane region" description="Helical" evidence="1">
    <location>
        <begin position="160"/>
        <end position="181"/>
    </location>
</feature>
<organism evidence="3 4">
    <name type="scientific">Mycobacterium intracellulare</name>
    <dbReference type="NCBI Taxonomy" id="1767"/>
    <lineage>
        <taxon>Bacteria</taxon>
        <taxon>Bacillati</taxon>
        <taxon>Actinomycetota</taxon>
        <taxon>Actinomycetes</taxon>
        <taxon>Mycobacteriales</taxon>
        <taxon>Mycobacteriaceae</taxon>
        <taxon>Mycobacterium</taxon>
        <taxon>Mycobacterium avium complex (MAC)</taxon>
    </lineage>
</organism>
<feature type="domain" description="Phosphatidic acid phosphatase type 2/haloperoxidase" evidence="2">
    <location>
        <begin position="92"/>
        <end position="202"/>
    </location>
</feature>